<keyword evidence="4" id="KW-0732">Signal</keyword>
<dbReference type="Pfam" id="PF00535">
    <property type="entry name" value="Glycos_transf_2"/>
    <property type="match status" value="1"/>
</dbReference>
<evidence type="ECO:0000313" key="14">
    <source>
        <dbReference type="Proteomes" id="UP000253345"/>
    </source>
</evidence>
<feature type="compositionally biased region" description="Polar residues" evidence="8">
    <location>
        <begin position="554"/>
        <end position="563"/>
    </location>
</feature>
<feature type="coiled-coil region" evidence="7">
    <location>
        <begin position="265"/>
        <end position="299"/>
    </location>
</feature>
<feature type="domain" description="Glycosyltransferase 2-like" evidence="10">
    <location>
        <begin position="1311"/>
        <end position="1490"/>
    </location>
</feature>
<dbReference type="GO" id="GO:0042121">
    <property type="term" value="P:alginic acid biosynthetic process"/>
    <property type="evidence" value="ECO:0007669"/>
    <property type="project" value="UniProtKB-UniPathway"/>
</dbReference>
<dbReference type="Gene3D" id="3.90.550.10">
    <property type="entry name" value="Spore Coat Polysaccharide Biosynthesis Protein SpsA, Chain A"/>
    <property type="match status" value="1"/>
</dbReference>
<feature type="coiled-coil region" evidence="7">
    <location>
        <begin position="377"/>
        <end position="425"/>
    </location>
</feature>
<dbReference type="SUPFAM" id="SSF53448">
    <property type="entry name" value="Nucleotide-diphospho-sugar transferases"/>
    <property type="match status" value="1"/>
</dbReference>
<comment type="subcellular location">
    <subcellularLocation>
        <location evidence="1">Periplasm</location>
    </subcellularLocation>
</comment>
<evidence type="ECO:0000259" key="10">
    <source>
        <dbReference type="Pfam" id="PF00535"/>
    </source>
</evidence>
<evidence type="ECO:0000259" key="12">
    <source>
        <dbReference type="Pfam" id="PF16822"/>
    </source>
</evidence>
<dbReference type="GO" id="GO:0008146">
    <property type="term" value="F:sulfotransferase activity"/>
    <property type="evidence" value="ECO:0007669"/>
    <property type="project" value="InterPro"/>
</dbReference>
<dbReference type="SUPFAM" id="SSF53756">
    <property type="entry name" value="UDP-Glycosyltransferase/glycogen phosphorylase"/>
    <property type="match status" value="1"/>
</dbReference>
<dbReference type="Pfam" id="PF00534">
    <property type="entry name" value="Glycos_transf_1"/>
    <property type="match status" value="1"/>
</dbReference>
<gene>
    <name evidence="13" type="ORF">DFP89_101358</name>
</gene>
<evidence type="ECO:0000256" key="4">
    <source>
        <dbReference type="ARBA" id="ARBA00022729"/>
    </source>
</evidence>
<keyword evidence="5" id="KW-0574">Periplasm</keyword>
<dbReference type="InterPro" id="IPR032719">
    <property type="entry name" value="WbsX"/>
</dbReference>
<dbReference type="InterPro" id="IPR000863">
    <property type="entry name" value="Sulfotransferase_dom"/>
</dbReference>
<dbReference type="Pfam" id="PF00685">
    <property type="entry name" value="Sulfotransfer_1"/>
    <property type="match status" value="1"/>
</dbReference>
<feature type="region of interest" description="Disordered" evidence="8">
    <location>
        <begin position="540"/>
        <end position="567"/>
    </location>
</feature>
<dbReference type="Gene3D" id="3.20.20.80">
    <property type="entry name" value="Glycosidases"/>
    <property type="match status" value="1"/>
</dbReference>
<evidence type="ECO:0000256" key="7">
    <source>
        <dbReference type="SAM" id="Coils"/>
    </source>
</evidence>
<keyword evidence="14" id="KW-1185">Reference proteome</keyword>
<dbReference type="SUPFAM" id="SSF52540">
    <property type="entry name" value="P-loop containing nucleoside triphosphate hydrolases"/>
    <property type="match status" value="2"/>
</dbReference>
<feature type="domain" description="AlgX/AlgJ SGNH hydrolase-like" evidence="12">
    <location>
        <begin position="1905"/>
        <end position="2044"/>
    </location>
</feature>
<sequence length="2193" mass="245604">MVTQLLSIAGAKLPSELLGANPGNEFGHFESTWMIDRDDRLLRDLGKAWDEWSRIDLEAAPGDVIATYVSDLRRFVQKELGDEALLVLKEPRTCRLLPPILRALRADDIEPLIVVPYRNPLEVAGSLLARDGISLREGVLLWLRHSIDAERDSRGCKRSFIAYEALFDDWRGNFQRMSKDLGIDWPRNLDRIAPEADKAIVRGARHNKWTSEDLEKTAYARGLALRVLEACESFAIDPADAGAMATMDAVSAQFEELVELTQPAIRDTRAALAAASTEAETQKQENARLIDRNTDLQHNLQGIWELHNIVSELNQKNDLFISDLRSQVAERQNMLVAANEARSGLELRVASSETARSAAEAEATRLGETLTELGRDFEAATAKLTRTEQDLLELRTDAADLATVAADRQAEAERLREALRAKQIESGHYAQGVKDRLAEIDNLTNMLREVYGSSSWRITRPLRFFGRAVRKVLRLLRGIARGIALAIWRLLPISTSKRVQWKNRLFSSSLGRRMFGSTALYQQWQAVQVVRFEMPAPAQAKSARPAQSADRFRSATQSATESRASAAGNRVEVDTANHFVPRRIQTDLTDPMARLIAFYLPQFHAIPENDAWWGKGFTEWTNVRPAKPMFPGHYQPHEPLDLGYYDLTDIEAQKRQIELAKLYGLGGFCFYWYWFGGKRLLEKPVENWLNNPELDFPFCVCWANENWTRRWDGKDSEIIMGQKHSPADDLAFIAELGPYLRDPRYIRINGKPLVLVYRPSALPDAAATAGRWRNWCRQNGIGEIYLAYTQSFELADPRVYGFDAAIEFPPNNASPTVLTDRIEGLDPEFNGIVYDWNFYVDRSRDYPQPDYRLIRSVCPAWDNTARRKKGGAIFLNNTPGEYATWLGNAITRTLADAPTPDERIIFCNAWNEWAEGAHLEPDTRFGYAWLETTRDALDPHATPRHVTLIGHDAHPHGAQLLLLNLARSYRQAGLTVKIVLLDGGSLVKDYAEVAQVAQLPDLASKRDEALRLLRGLRSEHGEVAVVNTTVSGSVAPLLQEAGYSPVALIHEMRSVYAQMDLKRQMQALAVADAPLVFPARIVQAQFEEALGQAVTRPALRPQGLYLRPAPRDPVARDALRAEYAIPAGAPLVLGVGYIDHRKGADLFVQALAEMRKAGIPAEAIWIGHADRDELPRVAALAKQLGVADHVRFPGRQPDPARFYAAADLFLLTSREDPYPSVVLEAMAAELPVVMFAGVTGSEDLAARGLAVAVTAENPQAMAEAAANLLVDAPAREAMVAAAARHIADETSFTEYAFDLLKLGGKPVPRISVIVPSYNYQDYIRDRIESVAAQDMPILEIIVLDDCSTDRSPEIIAEIAASSPAPIRFVPGRANSGNVFKQWQKGLELARGDYIWIAEADDLAAPDFLSTVMRGFEAPGVVLSYCESAQIDGKGNPLAADYRYYTNGVAPGKWDRNYLASGQAEIEQALFLKNTILNASAVVMRTDALRAVFAAHREEIEGLRFAGDWAVYLNLLAKGDIAYSALSKNYHRRHQSSVTISNFNALQLDEIIAMQRKARALIGADPQRDHRSAAYIAELEQQFGVQRETAPETESRKGKATPMTETTPVNRPDIFIVGTMKGGTTVLHEFMALHPEIHAGTKKEIHYFTLFETKGLDWYHDHFKDLPAGQHYLDASPTYFDMATSMGLPARIESYNPDARVIMLARDPVERAVSHFNHFRKVNKIPALQEMSADEFFSRDLELALGQINPIDFYLMQCIDFSLYFRKAHNYRKVFGDRFMVVDNDDLSQQPQETMERVFRHVGVDPIRSEGFNQRKYSHQGDKSGLPLEPATIARLNKIFGANYNSFCNLTGLRNRNADLVKAAAAAKPAPVAMPTGSSDHGGGARMQELAAKSAPDTSVRTENGVLVGKDDWLFLWDGSNEVHRYYTEPDYFTDKDVQDWVDLLTARRDRIEALGATYRHMTVPDKLSLLPDMAGVPLPNFDRHPASLIAARLPGDGLNIDILSDLREAGKEAPVFYRTDSHWNSFGCQVAYRRLCAILGATPRDFSDRKSGGKLMSMDLGQKLAPPLQEEARFTIVKRDAQRVSENEPVRYNEQTGFREGKPRFVGCHVHLRNDSPDARPETLLLFGDSYSEFRPHLLTAMLAETYRDVHFVWSANLDFDLIERLRPQIVISQIAERFMRTLPTDEFQVSLD</sequence>
<evidence type="ECO:0000259" key="11">
    <source>
        <dbReference type="Pfam" id="PF00685"/>
    </source>
</evidence>
<reference evidence="13 14" key="1">
    <citation type="submission" date="2018-07" db="EMBL/GenBank/DDBJ databases">
        <title>Genomic Encyclopedia of Type Strains, Phase III (KMG-III): the genomes of soil and plant-associated and newly described type strains.</title>
        <authorList>
            <person name="Whitman W."/>
        </authorList>
    </citation>
    <scope>NUCLEOTIDE SEQUENCE [LARGE SCALE GENOMIC DNA]</scope>
    <source>
        <strain evidence="13 14">CECT 8525</strain>
    </source>
</reference>
<evidence type="ECO:0000256" key="6">
    <source>
        <dbReference type="ARBA" id="ARBA00022841"/>
    </source>
</evidence>
<comment type="caution">
    <text evidence="13">The sequence shown here is derived from an EMBL/GenBank/DDBJ whole genome shotgun (WGS) entry which is preliminary data.</text>
</comment>
<comment type="pathway">
    <text evidence="2">Glycan biosynthesis; alginate biosynthesis.</text>
</comment>
<dbReference type="Gene3D" id="3.40.50.300">
    <property type="entry name" value="P-loop containing nucleotide triphosphate hydrolases"/>
    <property type="match status" value="2"/>
</dbReference>
<feature type="domain" description="Sulfotransferase" evidence="11">
    <location>
        <begin position="1611"/>
        <end position="1804"/>
    </location>
</feature>
<dbReference type="InterPro" id="IPR001173">
    <property type="entry name" value="Glyco_trans_2-like"/>
</dbReference>
<dbReference type="CDD" id="cd03801">
    <property type="entry name" value="GT4_PimA-like"/>
    <property type="match status" value="1"/>
</dbReference>
<dbReference type="GO" id="GO:0016757">
    <property type="term" value="F:glycosyltransferase activity"/>
    <property type="evidence" value="ECO:0007669"/>
    <property type="project" value="InterPro"/>
</dbReference>
<dbReference type="InterPro" id="IPR027417">
    <property type="entry name" value="P-loop_NTPase"/>
</dbReference>
<evidence type="ECO:0000259" key="9">
    <source>
        <dbReference type="Pfam" id="PF00534"/>
    </source>
</evidence>
<organism evidence="13 14">
    <name type="scientific">Paracoccus lutimaris</name>
    <dbReference type="NCBI Taxonomy" id="1490030"/>
    <lineage>
        <taxon>Bacteria</taxon>
        <taxon>Pseudomonadati</taxon>
        <taxon>Pseudomonadota</taxon>
        <taxon>Alphaproteobacteria</taxon>
        <taxon>Rhodobacterales</taxon>
        <taxon>Paracoccaceae</taxon>
        <taxon>Paracoccus</taxon>
    </lineage>
</organism>
<feature type="region of interest" description="Disordered" evidence="8">
    <location>
        <begin position="1585"/>
        <end position="1605"/>
    </location>
</feature>
<evidence type="ECO:0000313" key="13">
    <source>
        <dbReference type="EMBL" id="RCW88920.1"/>
    </source>
</evidence>
<evidence type="ECO:0000256" key="2">
    <source>
        <dbReference type="ARBA" id="ARBA00005182"/>
    </source>
</evidence>
<dbReference type="PANTHER" id="PTHR41244:SF1">
    <property type="entry name" value="GLYCOSYLTRANSFERASE"/>
    <property type="match status" value="1"/>
</dbReference>
<dbReference type="GO" id="GO:0042597">
    <property type="term" value="C:periplasmic space"/>
    <property type="evidence" value="ECO:0007669"/>
    <property type="project" value="UniProtKB-SubCell"/>
</dbReference>
<protein>
    <recommendedName>
        <fullName evidence="15">Glycosyltransferase</fullName>
    </recommendedName>
</protein>
<proteinExistence type="predicted"/>
<dbReference type="InterPro" id="IPR029044">
    <property type="entry name" value="Nucleotide-diphossugar_trans"/>
</dbReference>
<dbReference type="InterPro" id="IPR031811">
    <property type="entry name" value="ALGX/ALGJ_SGNH-like"/>
</dbReference>
<evidence type="ECO:0000256" key="5">
    <source>
        <dbReference type="ARBA" id="ARBA00022764"/>
    </source>
</evidence>
<dbReference type="InterPro" id="IPR001296">
    <property type="entry name" value="Glyco_trans_1"/>
</dbReference>
<evidence type="ECO:0000256" key="3">
    <source>
        <dbReference type="ARBA" id="ARBA00022679"/>
    </source>
</evidence>
<dbReference type="Proteomes" id="UP000253345">
    <property type="component" value="Unassembled WGS sequence"/>
</dbReference>
<name>A0A368Z8Y3_9RHOB</name>
<dbReference type="CDD" id="cd11579">
    <property type="entry name" value="Glyco_tran_WbsX"/>
    <property type="match status" value="1"/>
</dbReference>
<dbReference type="EMBL" id="QPJL01000001">
    <property type="protein sequence ID" value="RCW88920.1"/>
    <property type="molecule type" value="Genomic_DNA"/>
</dbReference>
<evidence type="ECO:0000256" key="1">
    <source>
        <dbReference type="ARBA" id="ARBA00004418"/>
    </source>
</evidence>
<dbReference type="Pfam" id="PF16822">
    <property type="entry name" value="ALGX"/>
    <property type="match status" value="1"/>
</dbReference>
<feature type="domain" description="Glycosyl transferase family 1" evidence="9">
    <location>
        <begin position="1116"/>
        <end position="1283"/>
    </location>
</feature>
<evidence type="ECO:0000256" key="8">
    <source>
        <dbReference type="SAM" id="MobiDB-lite"/>
    </source>
</evidence>
<dbReference type="CDD" id="cd00761">
    <property type="entry name" value="Glyco_tranf_GTA_type"/>
    <property type="match status" value="1"/>
</dbReference>
<accession>A0A368Z8Y3</accession>
<dbReference type="Gene3D" id="3.40.50.2000">
    <property type="entry name" value="Glycogen Phosphorylase B"/>
    <property type="match status" value="2"/>
</dbReference>
<keyword evidence="7" id="KW-0175">Coiled coil</keyword>
<keyword evidence="6" id="KW-0016">Alginate biosynthesis</keyword>
<evidence type="ECO:0008006" key="15">
    <source>
        <dbReference type="Google" id="ProtNLM"/>
    </source>
</evidence>
<keyword evidence="3" id="KW-0808">Transferase</keyword>
<dbReference type="PANTHER" id="PTHR41244">
    <property type="entry name" value="RHAMNAN SYNTHESIS F"/>
    <property type="match status" value="1"/>
</dbReference>
<dbReference type="Pfam" id="PF14307">
    <property type="entry name" value="Glyco_tran_WbsX"/>
    <property type="match status" value="1"/>
</dbReference>
<dbReference type="UniPathway" id="UPA00286"/>